<dbReference type="OrthoDB" id="9804872at2"/>
<dbReference type="Pfam" id="PF08379">
    <property type="entry name" value="Bact_transglu_N"/>
    <property type="match status" value="1"/>
</dbReference>
<dbReference type="RefSeq" id="WP_092793402.1">
    <property type="nucleotide sequence ID" value="NZ_FNXF01000008.1"/>
</dbReference>
<dbReference type="PANTHER" id="PTHR33490">
    <property type="entry name" value="BLR5614 PROTEIN-RELATED"/>
    <property type="match status" value="1"/>
</dbReference>
<proteinExistence type="predicted"/>
<dbReference type="InterPro" id="IPR038765">
    <property type="entry name" value="Papain-like_cys_pep_sf"/>
</dbReference>
<name>A0A1H6M8E1_9GAMM</name>
<dbReference type="SUPFAM" id="SSF54001">
    <property type="entry name" value="Cysteine proteinases"/>
    <property type="match status" value="1"/>
</dbReference>
<dbReference type="PANTHER" id="PTHR33490:SF7">
    <property type="entry name" value="BLR2979 PROTEIN"/>
    <property type="match status" value="1"/>
</dbReference>
<keyword evidence="2" id="KW-0645">Protease</keyword>
<feature type="domain" description="Transglutaminase-like" evidence="1">
    <location>
        <begin position="177"/>
        <end position="247"/>
    </location>
</feature>
<dbReference type="InterPro" id="IPR013589">
    <property type="entry name" value="Bac_transglu_N"/>
</dbReference>
<reference evidence="3" key="1">
    <citation type="submission" date="2016-10" db="EMBL/GenBank/DDBJ databases">
        <authorList>
            <person name="Varghese N."/>
            <person name="Submissions S."/>
        </authorList>
    </citation>
    <scope>NUCLEOTIDE SEQUENCE [LARGE SCALE GENOMIC DNA]</scope>
    <source>
        <strain evidence="3">DSM 17616</strain>
    </source>
</reference>
<protein>
    <submittedName>
        <fullName evidence="2">Transglutaminase-like enzyme, putative cysteine protease</fullName>
    </submittedName>
</protein>
<dbReference type="STRING" id="173990.SAMN05660691_02298"/>
<dbReference type="Proteomes" id="UP000199371">
    <property type="component" value="Unassembled WGS sequence"/>
</dbReference>
<dbReference type="Pfam" id="PF01841">
    <property type="entry name" value="Transglut_core"/>
    <property type="match status" value="1"/>
</dbReference>
<keyword evidence="3" id="KW-1185">Reference proteome</keyword>
<dbReference type="GO" id="GO:0008233">
    <property type="term" value="F:peptidase activity"/>
    <property type="evidence" value="ECO:0007669"/>
    <property type="project" value="UniProtKB-KW"/>
</dbReference>
<accession>A0A1H6M8E1</accession>
<dbReference type="AlphaFoldDB" id="A0A1H6M8E1"/>
<organism evidence="2 3">
    <name type="scientific">Rheinheimera pacifica</name>
    <dbReference type="NCBI Taxonomy" id="173990"/>
    <lineage>
        <taxon>Bacteria</taxon>
        <taxon>Pseudomonadati</taxon>
        <taxon>Pseudomonadota</taxon>
        <taxon>Gammaproteobacteria</taxon>
        <taxon>Chromatiales</taxon>
        <taxon>Chromatiaceae</taxon>
        <taxon>Rheinheimera</taxon>
    </lineage>
</organism>
<evidence type="ECO:0000259" key="1">
    <source>
        <dbReference type="SMART" id="SM00460"/>
    </source>
</evidence>
<evidence type="ECO:0000313" key="2">
    <source>
        <dbReference type="EMBL" id="SEH94298.1"/>
    </source>
</evidence>
<dbReference type="Gene3D" id="3.10.620.30">
    <property type="match status" value="1"/>
</dbReference>
<dbReference type="InterPro" id="IPR002931">
    <property type="entry name" value="Transglutaminase-like"/>
</dbReference>
<gene>
    <name evidence="2" type="ORF">SAMN05660691_02298</name>
</gene>
<dbReference type="SMART" id="SM00460">
    <property type="entry name" value="TGc"/>
    <property type="match status" value="1"/>
</dbReference>
<keyword evidence="2" id="KW-0378">Hydrolase</keyword>
<dbReference type="EMBL" id="FNXF01000008">
    <property type="protein sequence ID" value="SEH94298.1"/>
    <property type="molecule type" value="Genomic_DNA"/>
</dbReference>
<evidence type="ECO:0000313" key="3">
    <source>
        <dbReference type="Proteomes" id="UP000199371"/>
    </source>
</evidence>
<dbReference type="GO" id="GO:0006508">
    <property type="term" value="P:proteolysis"/>
    <property type="evidence" value="ECO:0007669"/>
    <property type="project" value="UniProtKB-KW"/>
</dbReference>
<sequence length="293" mass="32752">MKYQLIHQTEYRYAQTVANSYNLAWLTPRQLPYQQVEHSSLSVNPAPSLIQQRCDSFGNTQHFIHVQPPHKQLCVTSRSTLQVMPRHNILKIRDATDSNGLFAHLRQHTDATTLDALLCQHASRMIPLLPAAKALITPLMQPGQNILQLAQALNQLIFTEFQYDPEFSTVVTPLSEVLAHKRGVCQDFAQLAISCLRCVGIPARYVSGYLETRPPEGQPRLVGADASHAWFAVFEPTLGWIDFDPTNNILADEQHLTLAWGRDYADVVPLKGILHGNGEHQLSVAVDVVPLAD</sequence>